<protein>
    <submittedName>
        <fullName evidence="1">Uncharacterized protein</fullName>
    </submittedName>
</protein>
<keyword evidence="2" id="KW-1185">Reference proteome</keyword>
<evidence type="ECO:0000313" key="2">
    <source>
        <dbReference type="Proteomes" id="UP000027222"/>
    </source>
</evidence>
<proteinExistence type="predicted"/>
<evidence type="ECO:0000313" key="1">
    <source>
        <dbReference type="EMBL" id="KDR83272.1"/>
    </source>
</evidence>
<gene>
    <name evidence="1" type="ORF">GALMADRAFT_221179</name>
</gene>
<accession>A0A067TLQ2</accession>
<organism evidence="1 2">
    <name type="scientific">Galerina marginata (strain CBS 339.88)</name>
    <dbReference type="NCBI Taxonomy" id="685588"/>
    <lineage>
        <taxon>Eukaryota</taxon>
        <taxon>Fungi</taxon>
        <taxon>Dikarya</taxon>
        <taxon>Basidiomycota</taxon>
        <taxon>Agaricomycotina</taxon>
        <taxon>Agaricomycetes</taxon>
        <taxon>Agaricomycetidae</taxon>
        <taxon>Agaricales</taxon>
        <taxon>Agaricineae</taxon>
        <taxon>Strophariaceae</taxon>
        <taxon>Galerina</taxon>
    </lineage>
</organism>
<dbReference type="AlphaFoldDB" id="A0A067TLQ2"/>
<name>A0A067TLQ2_GALM3</name>
<reference evidence="2" key="1">
    <citation type="journal article" date="2014" name="Proc. Natl. Acad. Sci. U.S.A.">
        <title>Extensive sampling of basidiomycete genomes demonstrates inadequacy of the white-rot/brown-rot paradigm for wood decay fungi.</title>
        <authorList>
            <person name="Riley R."/>
            <person name="Salamov A.A."/>
            <person name="Brown D.W."/>
            <person name="Nagy L.G."/>
            <person name="Floudas D."/>
            <person name="Held B.W."/>
            <person name="Levasseur A."/>
            <person name="Lombard V."/>
            <person name="Morin E."/>
            <person name="Otillar R."/>
            <person name="Lindquist E.A."/>
            <person name="Sun H."/>
            <person name="LaButti K.M."/>
            <person name="Schmutz J."/>
            <person name="Jabbour D."/>
            <person name="Luo H."/>
            <person name="Baker S.E."/>
            <person name="Pisabarro A.G."/>
            <person name="Walton J.D."/>
            <person name="Blanchette R.A."/>
            <person name="Henrissat B."/>
            <person name="Martin F."/>
            <person name="Cullen D."/>
            <person name="Hibbett D.S."/>
            <person name="Grigoriev I.V."/>
        </authorList>
    </citation>
    <scope>NUCLEOTIDE SEQUENCE [LARGE SCALE GENOMIC DNA]</scope>
    <source>
        <strain evidence="2">CBS 339.88</strain>
    </source>
</reference>
<dbReference type="HOGENOM" id="CLU_1713396_0_0_1"/>
<dbReference type="Proteomes" id="UP000027222">
    <property type="component" value="Unassembled WGS sequence"/>
</dbReference>
<sequence length="153" mass="17331">MGPPKLRKTNASSFNALVQTRGYVPALASTSQLIIALCLSSEPRLERRASLLPMTWQSRSRTNFRQLQSQNAFVGMILPFMLHQCWYRYRHPHSGVLMDTTKLIQGSPRLPLSLLVFPIQSSHTALLVIIACSRTSSPPKFPSETCHRNELWL</sequence>
<dbReference type="EMBL" id="KL142369">
    <property type="protein sequence ID" value="KDR83272.1"/>
    <property type="molecule type" value="Genomic_DNA"/>
</dbReference>